<keyword evidence="3" id="KW-0862">Zinc</keyword>
<evidence type="ECO:0000256" key="4">
    <source>
        <dbReference type="ARBA" id="ARBA00034491"/>
    </source>
</evidence>
<dbReference type="InterPro" id="IPR007834">
    <property type="entry name" value="DSS1_SEM1"/>
</dbReference>
<comment type="similarity">
    <text evidence="4 5">Belongs to the DSS1/SEM1 family.</text>
</comment>
<evidence type="ECO:0000313" key="9">
    <source>
        <dbReference type="Proteomes" id="UP000267029"/>
    </source>
</evidence>
<dbReference type="PANTHER" id="PTHR16771:SF0">
    <property type="entry name" value="26S PROTEASOME COMPLEX SUBUNIT SEM1"/>
    <property type="match status" value="1"/>
</dbReference>
<comment type="subcellular location">
    <subcellularLocation>
        <location evidence="5">Nucleus</location>
    </subcellularLocation>
</comment>
<organism evidence="8 9">
    <name type="scientific">Mesocestoides corti</name>
    <name type="common">Flatworm</name>
    <dbReference type="NCBI Taxonomy" id="53468"/>
    <lineage>
        <taxon>Eukaryota</taxon>
        <taxon>Metazoa</taxon>
        <taxon>Spiralia</taxon>
        <taxon>Lophotrochozoa</taxon>
        <taxon>Platyhelminthes</taxon>
        <taxon>Cestoda</taxon>
        <taxon>Eucestoda</taxon>
        <taxon>Cyclophyllidea</taxon>
        <taxon>Mesocestoididae</taxon>
        <taxon>Mesocestoides</taxon>
    </lineage>
</organism>
<dbReference type="SMART" id="SM01385">
    <property type="entry name" value="DSS1_SEM1"/>
    <property type="match status" value="1"/>
</dbReference>
<dbReference type="CDD" id="cd15566">
    <property type="entry name" value="PHD3_NSD"/>
    <property type="match status" value="1"/>
</dbReference>
<protein>
    <recommendedName>
        <fullName evidence="5">26S proteasome complex subunit SEM1</fullName>
    </recommendedName>
</protein>
<feature type="compositionally biased region" description="Acidic residues" evidence="6">
    <location>
        <begin position="197"/>
        <end position="206"/>
    </location>
</feature>
<evidence type="ECO:0000259" key="7">
    <source>
        <dbReference type="SMART" id="SM00249"/>
    </source>
</evidence>
<dbReference type="InterPro" id="IPR013083">
    <property type="entry name" value="Znf_RING/FYVE/PHD"/>
</dbReference>
<dbReference type="GO" id="GO:0005634">
    <property type="term" value="C:nucleus"/>
    <property type="evidence" value="ECO:0007669"/>
    <property type="project" value="UniProtKB-SubCell"/>
</dbReference>
<evidence type="ECO:0000256" key="1">
    <source>
        <dbReference type="ARBA" id="ARBA00022723"/>
    </source>
</evidence>
<dbReference type="SMART" id="SM00249">
    <property type="entry name" value="PHD"/>
    <property type="match status" value="2"/>
</dbReference>
<evidence type="ECO:0000256" key="2">
    <source>
        <dbReference type="ARBA" id="ARBA00022771"/>
    </source>
</evidence>
<keyword evidence="5" id="KW-0539">Nucleus</keyword>
<dbReference type="Proteomes" id="UP000267029">
    <property type="component" value="Unassembled WGS sequence"/>
</dbReference>
<dbReference type="InterPro" id="IPR001965">
    <property type="entry name" value="Znf_PHD"/>
</dbReference>
<feature type="domain" description="Zinc finger PHD-type" evidence="7">
    <location>
        <begin position="900"/>
        <end position="954"/>
    </location>
</feature>
<dbReference type="InterPro" id="IPR011011">
    <property type="entry name" value="Znf_FYVE_PHD"/>
</dbReference>
<dbReference type="Pfam" id="PF00628">
    <property type="entry name" value="PHD"/>
    <property type="match status" value="1"/>
</dbReference>
<keyword evidence="2" id="KW-0863">Zinc-finger</keyword>
<feature type="region of interest" description="Disordered" evidence="6">
    <location>
        <begin position="193"/>
        <end position="213"/>
    </location>
</feature>
<dbReference type="EMBL" id="UXSR01005693">
    <property type="protein sequence ID" value="VDD83324.1"/>
    <property type="molecule type" value="Genomic_DNA"/>
</dbReference>
<dbReference type="STRING" id="53468.A0A0R3UNF2"/>
<dbReference type="PANTHER" id="PTHR16771">
    <property type="entry name" value="26 PROTEASOME COMPLEX SUBUNIT DSS1"/>
    <property type="match status" value="1"/>
</dbReference>
<dbReference type="CDD" id="cd13768">
    <property type="entry name" value="DSS1_Sem1"/>
    <property type="match status" value="1"/>
</dbReference>
<evidence type="ECO:0000313" key="8">
    <source>
        <dbReference type="EMBL" id="VDD83324.1"/>
    </source>
</evidence>
<dbReference type="AlphaFoldDB" id="A0A0R3UNF2"/>
<dbReference type="Gene3D" id="3.30.40.10">
    <property type="entry name" value="Zinc/RING finger domain, C3HC4 (zinc finger)"/>
    <property type="match status" value="1"/>
</dbReference>
<feature type="domain" description="Zinc finger PHD-type" evidence="7">
    <location>
        <begin position="582"/>
        <end position="630"/>
    </location>
</feature>
<comment type="function">
    <text evidence="5">Component of the 26S proteasome, a multiprotein complex involved in the ATP-dependent degradation of ubiquitinated proteins.</text>
</comment>
<dbReference type="OrthoDB" id="6288764at2759"/>
<gene>
    <name evidence="8" type="ORF">MCOS_LOCUS9327</name>
</gene>
<dbReference type="InterPro" id="IPR019787">
    <property type="entry name" value="Znf_PHD-finger"/>
</dbReference>
<proteinExistence type="inferred from homology"/>
<dbReference type="GO" id="GO:0000724">
    <property type="term" value="P:double-strand break repair via homologous recombination"/>
    <property type="evidence" value="ECO:0007669"/>
    <property type="project" value="TreeGrafter"/>
</dbReference>
<feature type="region of interest" description="Disordered" evidence="6">
    <location>
        <begin position="756"/>
        <end position="855"/>
    </location>
</feature>
<dbReference type="SUPFAM" id="SSF57903">
    <property type="entry name" value="FYVE/PHD zinc finger"/>
    <property type="match status" value="1"/>
</dbReference>
<keyword evidence="9" id="KW-1185">Reference proteome</keyword>
<dbReference type="Pfam" id="PF22908">
    <property type="entry name" value="PHD_NSD"/>
    <property type="match status" value="1"/>
</dbReference>
<name>A0A0R3UNF2_MESCO</name>
<evidence type="ECO:0000256" key="5">
    <source>
        <dbReference type="RuleBase" id="RU369057"/>
    </source>
</evidence>
<dbReference type="CDD" id="cd15567">
    <property type="entry name" value="PHD4_NSD"/>
    <property type="match status" value="1"/>
</dbReference>
<dbReference type="GO" id="GO:0008270">
    <property type="term" value="F:zinc ion binding"/>
    <property type="evidence" value="ECO:0007669"/>
    <property type="project" value="UniProtKB-KW"/>
</dbReference>
<dbReference type="GO" id="GO:0043248">
    <property type="term" value="P:proteasome assembly"/>
    <property type="evidence" value="ECO:0007669"/>
    <property type="project" value="UniProtKB-UniRule"/>
</dbReference>
<dbReference type="InterPro" id="IPR055198">
    <property type="entry name" value="NSD_PHD"/>
</dbReference>
<dbReference type="GO" id="GO:0008541">
    <property type="term" value="C:proteasome regulatory particle, lid subcomplex"/>
    <property type="evidence" value="ECO:0007669"/>
    <property type="project" value="UniProtKB-UniRule"/>
</dbReference>
<evidence type="ECO:0000256" key="6">
    <source>
        <dbReference type="SAM" id="MobiDB-lite"/>
    </source>
</evidence>
<sequence>MAALPVEGDSSKKTKPPLDLGILEEDDDFEEFPADGFSLFRLTSPHNLDCATGLCIDQGEVSLWGDNWDDDIVEDEFSTLLRAEFQKQECFNVKLNMDTDAAAFSLVDQKPVNLTGIETSVNVKIKLEEVESSSTPQVPPLRVGWDGEIWTIMSSDSEDSLFWISSPSSDVERPDNASEEVVRSQGASKKRLFSLTPDDDDFDDNDQSARSDAYHQQKLAKAIASKYRFGGCMRTSVNAASKQRVVLSKLRVSATSLLPGALVWALLPQKYQVPWWAGIIAGRPIKRRSKDSTEVCYYRVVLVCPPHQLTPECSPLVSQKNLRPFLGRAAFEAFMRSVLGNAKNKGQALAQFCIPPRYEDNWHAARDQVEAASNIPVKSLHARFRFLGIDLPRLQVKWKFDDKKRKEQLAKLKGSVGASNRETPEYIFPFKRKRPEPTKQYAVPAKYHPRTLPKDDVFAFEVLTSQTQVQQTRARFICCVCLKPGQLLAKNKKPDETAGGKAASAAATKPKPRVGLSADVCETPCLRLSQNRKRPREYVYFNPSKLLFKEVQPIPNGATGHAIDEGGEKEHHEMAAAATAATTSTESAMQRCSVSHCRRWFHTATCLRQLPFAALVRDGRADSFTCPAHSCLACFADAPGTRPRPSPFFVHCFFCAATYHPGEWCVPAGSVWVRPRPLSPPQSHLLTTALPLVHFVLSQSWIVCPRHALQGPPQSLLNFPPRSNQTPTLISTTPLNEPLSVDVGDRIVFSPVLLEEKSANSSPRKSDSDHLEVVGPSSIKEEEEEEGTKPPPATDQNLVKEPDSQPTEPPATIDQKPVDEPNAKSPLKTEPVDAPVPCPMSTTPPGEASSAPKADDTLTISDAAAKPPSLMEQLSLNRILLSDRQRISLANMFRPANVSWCFICSKGGRIICCESCPASFHQECLNVSEANEADNVSTARGVAQFKLIRCEIRQLSLRLHLSAELHHRLNAISFVCRSQESEVDLSCLDVLIVNS</sequence>
<keyword evidence="1" id="KW-0479">Metal-binding</keyword>
<dbReference type="Pfam" id="PF05160">
    <property type="entry name" value="DSS1_SEM1"/>
    <property type="match status" value="1"/>
</dbReference>
<dbReference type="GO" id="GO:0006406">
    <property type="term" value="P:mRNA export from nucleus"/>
    <property type="evidence" value="ECO:0007669"/>
    <property type="project" value="UniProtKB-UniRule"/>
</dbReference>
<keyword evidence="5" id="KW-0647">Proteasome</keyword>
<feature type="compositionally biased region" description="Basic and acidic residues" evidence="6">
    <location>
        <begin position="756"/>
        <end position="772"/>
    </location>
</feature>
<reference evidence="8 9" key="1">
    <citation type="submission" date="2018-10" db="EMBL/GenBank/DDBJ databases">
        <authorList>
            <consortium name="Pathogen Informatics"/>
        </authorList>
    </citation>
    <scope>NUCLEOTIDE SEQUENCE [LARGE SCALE GENOMIC DNA]</scope>
</reference>
<evidence type="ECO:0000256" key="3">
    <source>
        <dbReference type="ARBA" id="ARBA00022833"/>
    </source>
</evidence>
<accession>A0A0R3UNF2</accession>